<keyword evidence="3" id="KW-1003">Cell membrane</keyword>
<dbReference type="STRING" id="309803.CTN_1422"/>
<comment type="similarity">
    <text evidence="7">Belongs to the binding-protein-dependent transport system permease family.</text>
</comment>
<name>B9K9G5_THENN</name>
<keyword evidence="5 7" id="KW-1133">Transmembrane helix</keyword>
<dbReference type="Proteomes" id="UP000000445">
    <property type="component" value="Chromosome"/>
</dbReference>
<feature type="transmembrane region" description="Helical" evidence="7">
    <location>
        <begin position="158"/>
        <end position="176"/>
    </location>
</feature>
<keyword evidence="2 7" id="KW-0813">Transport</keyword>
<feature type="transmembrane region" description="Helical" evidence="7">
    <location>
        <begin position="34"/>
        <end position="57"/>
    </location>
</feature>
<feature type="transmembrane region" description="Helical" evidence="7">
    <location>
        <begin position="263"/>
        <end position="284"/>
    </location>
</feature>
<organism evidence="9 10">
    <name type="scientific">Thermotoga neapolitana (strain ATCC 49049 / DSM 4359 / NBRC 107923 / NS-E)</name>
    <dbReference type="NCBI Taxonomy" id="309803"/>
    <lineage>
        <taxon>Bacteria</taxon>
        <taxon>Thermotogati</taxon>
        <taxon>Thermotogota</taxon>
        <taxon>Thermotogae</taxon>
        <taxon>Thermotogales</taxon>
        <taxon>Thermotogaceae</taxon>
        <taxon>Thermotoga</taxon>
    </lineage>
</organism>
<dbReference type="GO" id="GO:0005886">
    <property type="term" value="C:plasma membrane"/>
    <property type="evidence" value="ECO:0007669"/>
    <property type="project" value="UniProtKB-SubCell"/>
</dbReference>
<feature type="transmembrane region" description="Helical" evidence="7">
    <location>
        <begin position="97"/>
        <end position="118"/>
    </location>
</feature>
<evidence type="ECO:0000256" key="1">
    <source>
        <dbReference type="ARBA" id="ARBA00004651"/>
    </source>
</evidence>
<dbReference type="GO" id="GO:0055085">
    <property type="term" value="P:transmembrane transport"/>
    <property type="evidence" value="ECO:0007669"/>
    <property type="project" value="InterPro"/>
</dbReference>
<feature type="transmembrane region" description="Helical" evidence="7">
    <location>
        <begin position="130"/>
        <end position="152"/>
    </location>
</feature>
<comment type="subcellular location">
    <subcellularLocation>
        <location evidence="1 7">Cell membrane</location>
        <topology evidence="1 7">Multi-pass membrane protein</topology>
    </subcellularLocation>
</comment>
<accession>B9K9G5</accession>
<dbReference type="InterPro" id="IPR000515">
    <property type="entry name" value="MetI-like"/>
</dbReference>
<evidence type="ECO:0000313" key="9">
    <source>
        <dbReference type="EMBL" id="ACM23598.1"/>
    </source>
</evidence>
<dbReference type="EMBL" id="CP000916">
    <property type="protein sequence ID" value="ACM23598.1"/>
    <property type="molecule type" value="Genomic_DNA"/>
</dbReference>
<evidence type="ECO:0000256" key="3">
    <source>
        <dbReference type="ARBA" id="ARBA00022475"/>
    </source>
</evidence>
<gene>
    <name evidence="9" type="ordered locus">CTN_1422</name>
</gene>
<dbReference type="HOGENOM" id="CLU_028518_1_1_0"/>
<reference evidence="9 10" key="1">
    <citation type="journal article" date="2009" name="Biosci. Biotechnol. Biochem.">
        <title>WeGAS: a web-based microbial genome annotation system.</title>
        <authorList>
            <person name="Lee D."/>
            <person name="Seo H."/>
            <person name="Park C."/>
            <person name="Park K."/>
        </authorList>
    </citation>
    <scope>NUCLEOTIDE SEQUENCE [LARGE SCALE GENOMIC DNA]</scope>
    <source>
        <strain evidence="10">ATCC 49049 / DSM 4359 / NBRC 107923 / NS-E</strain>
    </source>
</reference>
<dbReference type="PANTHER" id="PTHR43386">
    <property type="entry name" value="OLIGOPEPTIDE TRANSPORT SYSTEM PERMEASE PROTEIN APPC"/>
    <property type="match status" value="1"/>
</dbReference>
<evidence type="ECO:0000313" key="10">
    <source>
        <dbReference type="Proteomes" id="UP000000445"/>
    </source>
</evidence>
<evidence type="ECO:0000256" key="7">
    <source>
        <dbReference type="RuleBase" id="RU363032"/>
    </source>
</evidence>
<protein>
    <submittedName>
        <fullName evidence="9">Oligopeptide ABC transporter, permease protein</fullName>
    </submittedName>
</protein>
<dbReference type="CDD" id="cd06261">
    <property type="entry name" value="TM_PBP2"/>
    <property type="match status" value="1"/>
</dbReference>
<keyword evidence="10" id="KW-1185">Reference proteome</keyword>
<dbReference type="PROSITE" id="PS50928">
    <property type="entry name" value="ABC_TM1"/>
    <property type="match status" value="1"/>
</dbReference>
<evidence type="ECO:0000259" key="8">
    <source>
        <dbReference type="PROSITE" id="PS50928"/>
    </source>
</evidence>
<keyword evidence="6 7" id="KW-0472">Membrane</keyword>
<dbReference type="Gene3D" id="1.10.3720.10">
    <property type="entry name" value="MetI-like"/>
    <property type="match status" value="1"/>
</dbReference>
<dbReference type="RefSeq" id="WP_015919892.1">
    <property type="nucleotide sequence ID" value="NC_011978.1"/>
</dbReference>
<evidence type="ECO:0000256" key="5">
    <source>
        <dbReference type="ARBA" id="ARBA00022989"/>
    </source>
</evidence>
<sequence length="301" mass="32980">MWYYYEKRKARSGTVISERIFKPAFKLFKRRTGLLAFIGMVILLFYVFLAIFAPLIAPYDPTVRVGRSLQPPSEKHLFGTDNLGRDIFSRVIYGSRIALMVAFFAVLIASAIGIPLGLLSGYIGGIFDRVLTLVMDAIYSFPGLILAIAVAAVLGPGIMNIAVSIAVVYAPTYFRVVRNQVASVKNELYVEAARALGARDWEILVKYVLPNVLPSVVVVLSMNLADAIMTEAGLSFLGLGIAPPTPDWGFDLSNGQRFILSRAWWGVLFPGLAIITSVLGFSMFSEGMSEIINPNVGERSK</sequence>
<proteinExistence type="inferred from homology"/>
<feature type="domain" description="ABC transmembrane type-1" evidence="8">
    <location>
        <begin position="95"/>
        <end position="285"/>
    </location>
</feature>
<dbReference type="AlphaFoldDB" id="B9K9G5"/>
<dbReference type="InterPro" id="IPR035906">
    <property type="entry name" value="MetI-like_sf"/>
</dbReference>
<keyword evidence="4 7" id="KW-0812">Transmembrane</keyword>
<evidence type="ECO:0000256" key="6">
    <source>
        <dbReference type="ARBA" id="ARBA00023136"/>
    </source>
</evidence>
<evidence type="ECO:0000256" key="4">
    <source>
        <dbReference type="ARBA" id="ARBA00022692"/>
    </source>
</evidence>
<dbReference type="InterPro" id="IPR025966">
    <property type="entry name" value="OppC_N"/>
</dbReference>
<dbReference type="InterPro" id="IPR050366">
    <property type="entry name" value="BP-dependent_transpt_permease"/>
</dbReference>
<dbReference type="Pfam" id="PF00528">
    <property type="entry name" value="BPD_transp_1"/>
    <property type="match status" value="1"/>
</dbReference>
<dbReference type="SUPFAM" id="SSF161098">
    <property type="entry name" value="MetI-like"/>
    <property type="match status" value="1"/>
</dbReference>
<dbReference type="PANTHER" id="PTHR43386:SF1">
    <property type="entry name" value="D,D-DIPEPTIDE TRANSPORT SYSTEM PERMEASE PROTEIN DDPC-RELATED"/>
    <property type="match status" value="1"/>
</dbReference>
<evidence type="ECO:0000256" key="2">
    <source>
        <dbReference type="ARBA" id="ARBA00022448"/>
    </source>
</evidence>
<dbReference type="eggNOG" id="COG1173">
    <property type="taxonomic scope" value="Bacteria"/>
</dbReference>
<dbReference type="Pfam" id="PF12911">
    <property type="entry name" value="OppC_N"/>
    <property type="match status" value="1"/>
</dbReference>
<dbReference type="KEGG" id="tna:CTN_1422"/>